<protein>
    <submittedName>
        <fullName evidence="1">Unnamed protein product</fullName>
    </submittedName>
</protein>
<evidence type="ECO:0000313" key="1">
    <source>
        <dbReference type="EMBL" id="GME89397.1"/>
    </source>
</evidence>
<dbReference type="EMBL" id="BSXS01007581">
    <property type="protein sequence ID" value="GME89397.1"/>
    <property type="molecule type" value="Genomic_DNA"/>
</dbReference>
<comment type="caution">
    <text evidence="1">The sequence shown here is derived from an EMBL/GenBank/DDBJ whole genome shotgun (WGS) entry which is preliminary data.</text>
</comment>
<accession>A0ACB5TIS6</accession>
<gene>
    <name evidence="1" type="ORF">Amon02_000849600</name>
</gene>
<proteinExistence type="predicted"/>
<sequence length="346" mass="39730">MKTLCKFQIGYVYKANRQKKLLKDEHGNYIRDYNIKTAFVDFSALEDFNLARTIYKKAIEFSTDERGYESVQYPTGFFTEFSKKHPARSRESWRQRAKKFLLVFGVQNYLKYYITQRRNDEEPLPSNKVMPDWMKARQAGRKNMSAPTYYFPNLPLENYLIDEYLDLVDPEEAEDGNIIEEEEQQPQQQQQQHPKSPLLTSVGEEYESFDRVGEQTSDDAMHHITLVPANGSHSLDERPALASTDTGTETYSNDASGINEETADQLLIPSAEDANNQGLTGNPELVETDQFDDDHTHKRRKLDMTQAHSFSLESDEAESLRTAEEFNALITNSSIADLQNSLFTGT</sequence>
<organism evidence="1 2">
    <name type="scientific">Ambrosiozyma monospora</name>
    <name type="common">Yeast</name>
    <name type="synonym">Endomycopsis monosporus</name>
    <dbReference type="NCBI Taxonomy" id="43982"/>
    <lineage>
        <taxon>Eukaryota</taxon>
        <taxon>Fungi</taxon>
        <taxon>Dikarya</taxon>
        <taxon>Ascomycota</taxon>
        <taxon>Saccharomycotina</taxon>
        <taxon>Pichiomycetes</taxon>
        <taxon>Pichiales</taxon>
        <taxon>Pichiaceae</taxon>
        <taxon>Ambrosiozyma</taxon>
    </lineage>
</organism>
<keyword evidence="2" id="KW-1185">Reference proteome</keyword>
<evidence type="ECO:0000313" key="2">
    <source>
        <dbReference type="Proteomes" id="UP001165064"/>
    </source>
</evidence>
<reference evidence="1" key="1">
    <citation type="submission" date="2023-04" db="EMBL/GenBank/DDBJ databases">
        <title>Ambrosiozyma monospora NBRC 10751.</title>
        <authorList>
            <person name="Ichikawa N."/>
            <person name="Sato H."/>
            <person name="Tonouchi N."/>
        </authorList>
    </citation>
    <scope>NUCLEOTIDE SEQUENCE</scope>
    <source>
        <strain evidence="1">NBRC 10751</strain>
    </source>
</reference>
<name>A0ACB5TIS6_AMBMO</name>
<dbReference type="Proteomes" id="UP001165064">
    <property type="component" value="Unassembled WGS sequence"/>
</dbReference>